<feature type="non-terminal residue" evidence="1">
    <location>
        <position position="1"/>
    </location>
</feature>
<protein>
    <submittedName>
        <fullName evidence="1">Uncharacterized protein</fullName>
    </submittedName>
</protein>
<evidence type="ECO:0000313" key="1">
    <source>
        <dbReference type="EMBL" id="CAG7666325.1"/>
    </source>
</evidence>
<reference evidence="1" key="1">
    <citation type="submission" date="2021-06" db="EMBL/GenBank/DDBJ databases">
        <authorList>
            <person name="Hodson N. C."/>
            <person name="Mongue J. A."/>
            <person name="Jaron S. K."/>
        </authorList>
    </citation>
    <scope>NUCLEOTIDE SEQUENCE</scope>
</reference>
<keyword evidence="2" id="KW-1185">Reference proteome</keyword>
<name>A0A8J2NMF3_9HEXA</name>
<dbReference type="EMBL" id="CAJVCH010009216">
    <property type="protein sequence ID" value="CAG7666325.1"/>
    <property type="molecule type" value="Genomic_DNA"/>
</dbReference>
<sequence length="110" mass="12222">PSQILGRIETGISYMEDVIQKKLGEVFLRNRTNTVTGNLDFVNGVSVDYLTTNHITTENVNAISWQQLRTNVLRTDPGRPQIVSGNWEIDEVQSDSVQTAQEISGMNISG</sequence>
<gene>
    <name evidence="1" type="ORF">AFUS01_LOCUS1666</name>
</gene>
<comment type="caution">
    <text evidence="1">The sequence shown here is derived from an EMBL/GenBank/DDBJ whole genome shotgun (WGS) entry which is preliminary data.</text>
</comment>
<dbReference type="AlphaFoldDB" id="A0A8J2NMF3"/>
<evidence type="ECO:0000313" key="2">
    <source>
        <dbReference type="Proteomes" id="UP000708208"/>
    </source>
</evidence>
<dbReference type="Proteomes" id="UP000708208">
    <property type="component" value="Unassembled WGS sequence"/>
</dbReference>
<organism evidence="1 2">
    <name type="scientific">Allacma fusca</name>
    <dbReference type="NCBI Taxonomy" id="39272"/>
    <lineage>
        <taxon>Eukaryota</taxon>
        <taxon>Metazoa</taxon>
        <taxon>Ecdysozoa</taxon>
        <taxon>Arthropoda</taxon>
        <taxon>Hexapoda</taxon>
        <taxon>Collembola</taxon>
        <taxon>Symphypleona</taxon>
        <taxon>Sminthuridae</taxon>
        <taxon>Allacma</taxon>
    </lineage>
</organism>
<accession>A0A8J2NMF3</accession>
<proteinExistence type="predicted"/>